<feature type="transmembrane region" description="Helical" evidence="1">
    <location>
        <begin position="434"/>
        <end position="451"/>
    </location>
</feature>
<dbReference type="RefSeq" id="WP_380618564.1">
    <property type="nucleotide sequence ID" value="NZ_JBHSDK010000008.1"/>
</dbReference>
<keyword evidence="1" id="KW-1133">Transmembrane helix</keyword>
<feature type="transmembrane region" description="Helical" evidence="1">
    <location>
        <begin position="552"/>
        <end position="573"/>
    </location>
</feature>
<dbReference type="PANTHER" id="PTHR12147">
    <property type="entry name" value="METALLOPEPTIDASE M28 FAMILY MEMBER"/>
    <property type="match status" value="1"/>
</dbReference>
<accession>A0ABV8TW81</accession>
<evidence type="ECO:0000313" key="3">
    <source>
        <dbReference type="EMBL" id="MFC4334653.1"/>
    </source>
</evidence>
<dbReference type="Gene3D" id="3.40.630.10">
    <property type="entry name" value="Zn peptidases"/>
    <property type="match status" value="1"/>
</dbReference>
<feature type="transmembrane region" description="Helical" evidence="1">
    <location>
        <begin position="333"/>
        <end position="352"/>
    </location>
</feature>
<feature type="transmembrane region" description="Helical" evidence="1">
    <location>
        <begin position="364"/>
        <end position="387"/>
    </location>
</feature>
<keyword evidence="1" id="KW-0812">Transmembrane</keyword>
<dbReference type="EMBL" id="JBHSDK010000008">
    <property type="protein sequence ID" value="MFC4334653.1"/>
    <property type="molecule type" value="Genomic_DNA"/>
</dbReference>
<feature type="transmembrane region" description="Helical" evidence="1">
    <location>
        <begin position="520"/>
        <end position="540"/>
    </location>
</feature>
<organism evidence="3 4">
    <name type="scientific">Salininema proteolyticum</name>
    <dbReference type="NCBI Taxonomy" id="1607685"/>
    <lineage>
        <taxon>Bacteria</taxon>
        <taxon>Bacillati</taxon>
        <taxon>Actinomycetota</taxon>
        <taxon>Actinomycetes</taxon>
        <taxon>Glycomycetales</taxon>
        <taxon>Glycomycetaceae</taxon>
        <taxon>Salininema</taxon>
    </lineage>
</organism>
<comment type="caution">
    <text evidence="3">The sequence shown here is derived from an EMBL/GenBank/DDBJ whole genome shotgun (WGS) entry which is preliminary data.</text>
</comment>
<keyword evidence="1" id="KW-0472">Membrane</keyword>
<dbReference type="Pfam" id="PF04389">
    <property type="entry name" value="Peptidase_M28"/>
    <property type="match status" value="1"/>
</dbReference>
<dbReference type="PANTHER" id="PTHR12147:SF26">
    <property type="entry name" value="PEPTIDASE M28 DOMAIN-CONTAINING PROTEIN"/>
    <property type="match status" value="1"/>
</dbReference>
<protein>
    <submittedName>
        <fullName evidence="3">M20/M25/M40 family metallo-hydrolase</fullName>
    </submittedName>
</protein>
<dbReference type="Proteomes" id="UP001595823">
    <property type="component" value="Unassembled WGS sequence"/>
</dbReference>
<proteinExistence type="predicted"/>
<evidence type="ECO:0000259" key="2">
    <source>
        <dbReference type="Pfam" id="PF04389"/>
    </source>
</evidence>
<dbReference type="InterPro" id="IPR045175">
    <property type="entry name" value="M28_fam"/>
</dbReference>
<gene>
    <name evidence="3" type="ORF">ACFPET_05525</name>
</gene>
<dbReference type="SUPFAM" id="SSF53187">
    <property type="entry name" value="Zn-dependent exopeptidases"/>
    <property type="match status" value="1"/>
</dbReference>
<sequence>MRGEFLTGRHRLTGLALILLVALAAIVNFELARSSPDPAPVSSPDTEFSAERAMETVEAIASEPRPVGSEAADRARDHLTDRLADLGFTVETPTTVGTAEFGGKARFAQVDNIVATMPGTDPTGEIMLVSHYDSVPAGPGAADAAAGVAAVVETARALTADGPLRNDLTVLITDGEEAGLIGAESYARDNPPTRPTVVLNLEARGASGASIMFETSEDNAALVDAFASHAPATRGDSSSVEIYRRMENNTDFTRFNEAGYWGLNAAFLEDPHWYHTPGDDTGNLDPASVQHHGENTLGVARGLSGLDLATLEADHDASYFHMFNAIVSYSAELVWIPAAAAAALWLLALALARRRRQVSLPRTTVAIASVPVLLAAVFAAGWGYRLLLFAVRPDFADVNGILYRPGAFEAASFALAAALTGVWFFALRRWLGPAALTLGVYFWLAAGGLALSLTVPGAGFLLSVPALCGLAGLLIARSLARGPAWVAGAVAALGAVPGTALLWSAASDSFVAFGLGGTDFAPAVFALGAGMLVPFAAMCLRPPSERMRKRWTLGVPAAAAALAVLLTATGLAVERPDSEHPKRTHLAYLLDSETGTGSWISVDEGPDSWVEGYAPDTSPPELPYGFDDSYAVQRHGDAPAVDVAAPAYDIVERSGSELTLEVSSPRGAPRVWMAVDGDVETVTARYPGREPVSLRPQGQDPAVVDLLGVPAEGVTVTLETGGAEPSRISLFDETHGLDGVPGYEPRPDDRTLRAGSVTDTVTVWTAVDLGAQ</sequence>
<name>A0ABV8TW81_9ACTN</name>
<feature type="transmembrane region" description="Helical" evidence="1">
    <location>
        <begin position="407"/>
        <end position="427"/>
    </location>
</feature>
<dbReference type="InterPro" id="IPR007484">
    <property type="entry name" value="Peptidase_M28"/>
</dbReference>
<reference evidence="4" key="1">
    <citation type="journal article" date="2019" name="Int. J. Syst. Evol. Microbiol.">
        <title>The Global Catalogue of Microorganisms (GCM) 10K type strain sequencing project: providing services to taxonomists for standard genome sequencing and annotation.</title>
        <authorList>
            <consortium name="The Broad Institute Genomics Platform"/>
            <consortium name="The Broad Institute Genome Sequencing Center for Infectious Disease"/>
            <person name="Wu L."/>
            <person name="Ma J."/>
        </authorList>
    </citation>
    <scope>NUCLEOTIDE SEQUENCE [LARGE SCALE GENOMIC DNA]</scope>
    <source>
        <strain evidence="4">IBRC-M 10908</strain>
    </source>
</reference>
<keyword evidence="4" id="KW-1185">Reference proteome</keyword>
<feature type="transmembrane region" description="Helical" evidence="1">
    <location>
        <begin position="457"/>
        <end position="476"/>
    </location>
</feature>
<evidence type="ECO:0000256" key="1">
    <source>
        <dbReference type="SAM" id="Phobius"/>
    </source>
</evidence>
<feature type="domain" description="Peptidase M28" evidence="2">
    <location>
        <begin position="112"/>
        <end position="298"/>
    </location>
</feature>
<evidence type="ECO:0000313" key="4">
    <source>
        <dbReference type="Proteomes" id="UP001595823"/>
    </source>
</evidence>
<feature type="transmembrane region" description="Helical" evidence="1">
    <location>
        <begin position="483"/>
        <end position="505"/>
    </location>
</feature>